<reference evidence="5 6" key="1">
    <citation type="submission" date="2024-09" db="EMBL/GenBank/DDBJ databases">
        <authorList>
            <person name="Sun Q."/>
            <person name="Mori K."/>
        </authorList>
    </citation>
    <scope>NUCLEOTIDE SEQUENCE [LARGE SCALE GENOMIC DNA]</scope>
    <source>
        <strain evidence="5 6">CECT 8622</strain>
    </source>
</reference>
<dbReference type="PRINTS" id="PR00153">
    <property type="entry name" value="CSAPPISMRASE"/>
</dbReference>
<evidence type="ECO:0000256" key="3">
    <source>
        <dbReference type="RuleBase" id="RU363019"/>
    </source>
</evidence>
<keyword evidence="2 3" id="KW-0413">Isomerase</keyword>
<evidence type="ECO:0000313" key="5">
    <source>
        <dbReference type="EMBL" id="MFB9056381.1"/>
    </source>
</evidence>
<feature type="domain" description="PPIase cyclophilin-type" evidence="4">
    <location>
        <begin position="88"/>
        <end position="241"/>
    </location>
</feature>
<keyword evidence="1 3" id="KW-0697">Rotamase</keyword>
<protein>
    <recommendedName>
        <fullName evidence="3">Peptidyl-prolyl cis-trans isomerase</fullName>
        <shortName evidence="3">PPIase</shortName>
        <ecNumber evidence="3">5.2.1.8</ecNumber>
    </recommendedName>
</protein>
<dbReference type="GO" id="GO:0003755">
    <property type="term" value="F:peptidyl-prolyl cis-trans isomerase activity"/>
    <property type="evidence" value="ECO:0007669"/>
    <property type="project" value="UniProtKB-EC"/>
</dbReference>
<proteinExistence type="inferred from homology"/>
<evidence type="ECO:0000256" key="2">
    <source>
        <dbReference type="ARBA" id="ARBA00023235"/>
    </source>
</evidence>
<comment type="catalytic activity">
    <reaction evidence="3">
        <text>[protein]-peptidylproline (omega=180) = [protein]-peptidylproline (omega=0)</text>
        <dbReference type="Rhea" id="RHEA:16237"/>
        <dbReference type="Rhea" id="RHEA-COMP:10747"/>
        <dbReference type="Rhea" id="RHEA-COMP:10748"/>
        <dbReference type="ChEBI" id="CHEBI:83833"/>
        <dbReference type="ChEBI" id="CHEBI:83834"/>
        <dbReference type="EC" id="5.2.1.8"/>
    </reaction>
</comment>
<evidence type="ECO:0000259" key="4">
    <source>
        <dbReference type="PROSITE" id="PS50072"/>
    </source>
</evidence>
<dbReference type="Gene3D" id="2.40.100.10">
    <property type="entry name" value="Cyclophilin-like"/>
    <property type="match status" value="1"/>
</dbReference>
<organism evidence="5 6">
    <name type="scientific">Mariniflexile ostreae</name>
    <dbReference type="NCBI Taxonomy" id="1520892"/>
    <lineage>
        <taxon>Bacteria</taxon>
        <taxon>Pseudomonadati</taxon>
        <taxon>Bacteroidota</taxon>
        <taxon>Flavobacteriia</taxon>
        <taxon>Flavobacteriales</taxon>
        <taxon>Flavobacteriaceae</taxon>
        <taxon>Mariniflexile</taxon>
    </lineage>
</organism>
<gene>
    <name evidence="5" type="ORF">ACFFU9_06445</name>
</gene>
<sequence length="243" mass="28029">MRLIKLICISICFLNCEDKQSKNKNAIKTETPQEVVTDSIATDITAKKSISEDKIAPEFPVLTDSNTAMEFFLEYEKKNKENKVRITTDLGHIDILLFEETKFHRANFIYLTKRNYFNGTQFYRVIDNFMVQAGNSDDKKTARKRTKIGRYLLPTDTKRGFKHDRGVISMPSGEIENPHKLASPYEFFIVQQHGGSHFLNGDYTIFGKVIDGMDVVDKIAKVKTDDGDWPMKNIYIRKVEIIK</sequence>
<dbReference type="PANTHER" id="PTHR45625">
    <property type="entry name" value="PEPTIDYL-PROLYL CIS-TRANS ISOMERASE-RELATED"/>
    <property type="match status" value="1"/>
</dbReference>
<accession>A0ABV5FA92</accession>
<name>A0ABV5FA92_9FLAO</name>
<dbReference type="InterPro" id="IPR044666">
    <property type="entry name" value="Cyclophilin_A-like"/>
</dbReference>
<evidence type="ECO:0000256" key="1">
    <source>
        <dbReference type="ARBA" id="ARBA00023110"/>
    </source>
</evidence>
<dbReference type="Pfam" id="PF00160">
    <property type="entry name" value="Pro_isomerase"/>
    <property type="match status" value="1"/>
</dbReference>
<dbReference type="PANTHER" id="PTHR45625:SF4">
    <property type="entry name" value="PEPTIDYLPROLYL ISOMERASE DOMAIN AND WD REPEAT-CONTAINING PROTEIN 1"/>
    <property type="match status" value="1"/>
</dbReference>
<dbReference type="EMBL" id="JBHMFC010000020">
    <property type="protein sequence ID" value="MFB9056381.1"/>
    <property type="molecule type" value="Genomic_DNA"/>
</dbReference>
<dbReference type="InterPro" id="IPR002130">
    <property type="entry name" value="Cyclophilin-type_PPIase_dom"/>
</dbReference>
<dbReference type="CDD" id="cd00317">
    <property type="entry name" value="cyclophilin"/>
    <property type="match status" value="1"/>
</dbReference>
<dbReference type="InterPro" id="IPR029000">
    <property type="entry name" value="Cyclophilin-like_dom_sf"/>
</dbReference>
<keyword evidence="6" id="KW-1185">Reference proteome</keyword>
<dbReference type="PROSITE" id="PS50072">
    <property type="entry name" value="CSA_PPIASE_2"/>
    <property type="match status" value="1"/>
</dbReference>
<dbReference type="Proteomes" id="UP001589585">
    <property type="component" value="Unassembled WGS sequence"/>
</dbReference>
<dbReference type="SUPFAM" id="SSF50891">
    <property type="entry name" value="Cyclophilin-like"/>
    <property type="match status" value="1"/>
</dbReference>
<comment type="caution">
    <text evidence="5">The sequence shown here is derived from an EMBL/GenBank/DDBJ whole genome shotgun (WGS) entry which is preliminary data.</text>
</comment>
<comment type="similarity">
    <text evidence="3">Belongs to the cyclophilin-type PPIase family.</text>
</comment>
<dbReference type="EC" id="5.2.1.8" evidence="3"/>
<dbReference type="RefSeq" id="WP_379860579.1">
    <property type="nucleotide sequence ID" value="NZ_JBHMFC010000020.1"/>
</dbReference>
<comment type="function">
    <text evidence="3">PPIases accelerate the folding of proteins. It catalyzes the cis-trans isomerization of proline imidic peptide bonds in oligopeptides.</text>
</comment>
<evidence type="ECO:0000313" key="6">
    <source>
        <dbReference type="Proteomes" id="UP001589585"/>
    </source>
</evidence>